<dbReference type="EMBL" id="BKCJ010156042">
    <property type="protein sequence ID" value="GEY15586.1"/>
    <property type="molecule type" value="Genomic_DNA"/>
</dbReference>
<reference evidence="4" key="1">
    <citation type="journal article" date="2019" name="Sci. Rep.">
        <title>Draft genome of Tanacetum cinerariifolium, the natural source of mosquito coil.</title>
        <authorList>
            <person name="Yamashiro T."/>
            <person name="Shiraishi A."/>
            <person name="Satake H."/>
            <person name="Nakayama K."/>
        </authorList>
    </citation>
    <scope>NUCLEOTIDE SEQUENCE</scope>
</reference>
<evidence type="ECO:0000313" key="4">
    <source>
        <dbReference type="EMBL" id="GEY15586.1"/>
    </source>
</evidence>
<keyword evidence="1" id="KW-0479">Metal-binding</keyword>
<organism evidence="4">
    <name type="scientific">Tanacetum cinerariifolium</name>
    <name type="common">Dalmatian daisy</name>
    <name type="synonym">Chrysanthemum cinerariifolium</name>
    <dbReference type="NCBI Taxonomy" id="118510"/>
    <lineage>
        <taxon>Eukaryota</taxon>
        <taxon>Viridiplantae</taxon>
        <taxon>Streptophyta</taxon>
        <taxon>Embryophyta</taxon>
        <taxon>Tracheophyta</taxon>
        <taxon>Spermatophyta</taxon>
        <taxon>Magnoliopsida</taxon>
        <taxon>eudicotyledons</taxon>
        <taxon>Gunneridae</taxon>
        <taxon>Pentapetalae</taxon>
        <taxon>asterids</taxon>
        <taxon>campanulids</taxon>
        <taxon>Asterales</taxon>
        <taxon>Asteraceae</taxon>
        <taxon>Asteroideae</taxon>
        <taxon>Anthemideae</taxon>
        <taxon>Anthemidinae</taxon>
        <taxon>Tanacetum</taxon>
    </lineage>
</organism>
<dbReference type="Pfam" id="PF00098">
    <property type="entry name" value="zf-CCHC"/>
    <property type="match status" value="1"/>
</dbReference>
<dbReference type="AlphaFoldDB" id="A0A699HEE6"/>
<keyword evidence="1" id="KW-0862">Zinc</keyword>
<dbReference type="CDD" id="cd09272">
    <property type="entry name" value="RNase_HI_RT_Ty1"/>
    <property type="match status" value="2"/>
</dbReference>
<dbReference type="PANTHER" id="PTHR11439:SF495">
    <property type="entry name" value="REVERSE TRANSCRIPTASE, RNA-DEPENDENT DNA POLYMERASE-RELATED"/>
    <property type="match status" value="1"/>
</dbReference>
<feature type="compositionally biased region" description="Basic and acidic residues" evidence="2">
    <location>
        <begin position="701"/>
        <end position="711"/>
    </location>
</feature>
<dbReference type="GO" id="GO:0003676">
    <property type="term" value="F:nucleic acid binding"/>
    <property type="evidence" value="ECO:0007669"/>
    <property type="project" value="InterPro"/>
</dbReference>
<feature type="compositionally biased region" description="Polar residues" evidence="2">
    <location>
        <begin position="685"/>
        <end position="700"/>
    </location>
</feature>
<dbReference type="GO" id="GO:0008270">
    <property type="term" value="F:zinc ion binding"/>
    <property type="evidence" value="ECO:0007669"/>
    <property type="project" value="UniProtKB-KW"/>
</dbReference>
<accession>A0A699HEE6</accession>
<feature type="compositionally biased region" description="Polar residues" evidence="2">
    <location>
        <begin position="13"/>
        <end position="27"/>
    </location>
</feature>
<dbReference type="Pfam" id="PF25597">
    <property type="entry name" value="SH3_retrovirus"/>
    <property type="match status" value="1"/>
</dbReference>
<dbReference type="Pfam" id="PF07727">
    <property type="entry name" value="RVT_2"/>
    <property type="match status" value="2"/>
</dbReference>
<dbReference type="InterPro" id="IPR013103">
    <property type="entry name" value="RVT_2"/>
</dbReference>
<dbReference type="PANTHER" id="PTHR11439">
    <property type="entry name" value="GAG-POL-RELATED RETROTRANSPOSON"/>
    <property type="match status" value="1"/>
</dbReference>
<evidence type="ECO:0000256" key="2">
    <source>
        <dbReference type="SAM" id="MobiDB-lite"/>
    </source>
</evidence>
<evidence type="ECO:0000259" key="3">
    <source>
        <dbReference type="PROSITE" id="PS50158"/>
    </source>
</evidence>
<dbReference type="SUPFAM" id="SSF57756">
    <property type="entry name" value="Retrovirus zinc finger-like domains"/>
    <property type="match status" value="1"/>
</dbReference>
<name>A0A699HEE6_TANCI</name>
<dbReference type="Gene3D" id="4.10.60.10">
    <property type="entry name" value="Zinc finger, CCHC-type"/>
    <property type="match status" value="1"/>
</dbReference>
<dbReference type="InterPro" id="IPR036875">
    <property type="entry name" value="Znf_CCHC_sf"/>
</dbReference>
<dbReference type="SMART" id="SM00343">
    <property type="entry name" value="ZnF_C2HC"/>
    <property type="match status" value="1"/>
</dbReference>
<feature type="region of interest" description="Disordered" evidence="2">
    <location>
        <begin position="1"/>
        <end position="27"/>
    </location>
</feature>
<proteinExistence type="predicted"/>
<evidence type="ECO:0000256" key="1">
    <source>
        <dbReference type="PROSITE-ProRule" id="PRU00047"/>
    </source>
</evidence>
<protein>
    <recommendedName>
        <fullName evidence="3">CCHC-type domain-containing protein</fullName>
    </recommendedName>
</protein>
<sequence length="1104" mass="126265">MASKQFSLEPGLSNLNETGKSLNPSVSQVSEASRKDLEDLFHNFYDEYFDSLKIMKSSTKNVETSINEEVCHESISNNMIPNVVEANVFNEHLEDAYFDATKALKDADWVSAMQKELDQIVRLKVWRLVPRPEGKTIIKTKRIFKNKKDESSLVIRNKARLVTVGYSQQEGIDYDDTFVLVARIEAIRLFLAYVAHKDFTVFQMDVKTTFLKGILMEKVYVGQPLGFVSKQYPDHVYALDKALYGLKQAPQAWYDVLSQFLIDSSFQKAESGYVAVSSCCAQVLGMRTQLTDYGFFYDKVPIYCDSKSAIAISCNLVHHTRTKHIDVRKITINESDTAGYDKSKVECFNCYKLGHFARECRQPRNQDSRNRNQDSSRRTVNVEETTSNVMVAIDGAGFDWSYMADDEVPTNMALMDFSDFVGIKYLITVKKSVGFVSYNVVSPPPTGLLSPPKLDLSNSSLEEFQQSKIEGYGPKTSNSVCEDISNEVKESLDALLVKELVLDDKLEKKIVSSTIVKRNFVRPKQKKPVRKPVKNLMENMLPLGKEPKEEKLLVKELLKLMCDKKNSVLFTDTGCFVLSPDFKLADESQNRVLVVKPHNKTPYELFRGKFDGKFDDGLFVRYSLNSKAFKVYNIRTRKVEENFHIRFLENNLIIAGDGPKWLFNIDALTKSMNYVPVLTDGSLFDSSSKNANNDEPQPSSDARKKIDDGVTKESGINDQERHENSTQDVNTDGTSINTISTNVNTEVMQEELLQLKLQQVWTLVDLPYGKRVIETKWINRNKKDERGIMVKNKARLVSHGHTQEEGIDYAEIEEKVYVCQPLRFEDPEFADRVEKALYGLHQAPRAWFKGDIILVQVYVDDIIFGSTRKEMCTEFEKMIHKKLYMSSMRELTFFLGLHTAITPIETSKPLLKDAKANDVNVHLYRSMIGSLVYLTSSRPDIIYVVCACARFLVTPKVSHLHAVKRIFRYLKCQPKLGLWYHKDSPFDLEAYTDSDYAGASLDRKSTIGGCQFLRSRLISWRCKKYVAHIFVDYESTMCIVKNPVFYSKTKHIEIRHHFIRDSNEKKLIQMIKIHTDHNVTDLLTKAFDVGKFQNLTASIGMLNV</sequence>
<keyword evidence="1" id="KW-0863">Zinc-finger</keyword>
<dbReference type="InterPro" id="IPR043502">
    <property type="entry name" value="DNA/RNA_pol_sf"/>
</dbReference>
<gene>
    <name evidence="4" type="ORF">Tci_387560</name>
</gene>
<feature type="domain" description="CCHC-type" evidence="3">
    <location>
        <begin position="347"/>
        <end position="362"/>
    </location>
</feature>
<feature type="region of interest" description="Disordered" evidence="2">
    <location>
        <begin position="685"/>
        <end position="736"/>
    </location>
</feature>
<dbReference type="SUPFAM" id="SSF56672">
    <property type="entry name" value="DNA/RNA polymerases"/>
    <property type="match status" value="1"/>
</dbReference>
<dbReference type="InterPro" id="IPR057670">
    <property type="entry name" value="SH3_retrovirus"/>
</dbReference>
<dbReference type="InterPro" id="IPR001878">
    <property type="entry name" value="Znf_CCHC"/>
</dbReference>
<dbReference type="PROSITE" id="PS50158">
    <property type="entry name" value="ZF_CCHC"/>
    <property type="match status" value="1"/>
</dbReference>
<comment type="caution">
    <text evidence="4">The sequence shown here is derived from an EMBL/GenBank/DDBJ whole genome shotgun (WGS) entry which is preliminary data.</text>
</comment>